<accession>A0AAE1QE64</accession>
<evidence type="ECO:0000313" key="2">
    <source>
        <dbReference type="EMBL" id="KAK4325224.1"/>
    </source>
</evidence>
<comment type="caution">
    <text evidence="2">The sequence shown here is derived from an EMBL/GenBank/DDBJ whole genome shotgun (WGS) entry which is preliminary data.</text>
</comment>
<sequence>MRKMLTEYAGTPQPQEEAKSEVEVKVFEESPNYKTYLVKLDKHFGFSITTFKEEKDASLVREDVRKETKVVFFVVDITCSMNYIIYDINKQISTILKLSSTLLPVKIILALYSDYDDNAEDNIIAASLQFIHVSSEKEASKALLEYWNTHVITVCCGDSPEMNLTLMATIIQYYSGILNTTYDNHCFEVIGTEVTCQGVVTDTVNCAIIQVSDAEIRYPFAVPDVFCSRQAELEAQCLNKFFSFCSMTSLEIITMYEKDFIIPLFEDKHQFPQEFVREFGHYDKVECLKLTAVETIWVEKIGLVSEYSSGKVMLEQLGMDDEAMKEYYYDLCMEVASSDYFSVMISNPVFAEIVTALKTTWNHKQVQEFTNSMSERLNMCSEEEKESYSRWRESGKTLGVSTAALINKLIITPIQENEEFEIVRLKDETARDTKSSISHFNLQQPKCVEALYKFVKGLRVEKTTKDALKSELEQYTLSKDSGGVITFTPVIDVSALPESVIAEAESEKNETFNLNALGLRGILRLYNSKLYLMGTSLTAFAMMCVICARRDKKGSYQRVGEMGEKYLASLRQKKVNWLKDKYTRGKIKPEACGALYSMVIRPFWELHADEAKRNVRHNLLTVKCWRYMNIMAVMHLTMYNDVKLPILQMKTLQCRNFSVLPSMLVRVSDQVKARHCVVCKRCGNYNFRGATLMDVCIMCMYGEHLFFKCKTAKEKKEEATNSKKLMLRNCIRESNTRANFNGEMYCKKCCSYDDCTGGDDEGLKKHTVSFLVCEKCCCTYALSNEKDLKRTAVCFVCIFVDTLKQKFQNGQKDLESFLSDLSNPTVMVIQMGIIMACEEGNARLTDQCNFWSWLKETMESRHQTTPSMTESMGQQSHKLSENMLKKVCGMKMTGDQKLCGMKISGDREKYQVIQSRDATQNPDVAVPITPRLPRRQKKMTKARRRREYKGRQKILPVKERMEYIDKRREKRKKRRDIIAEKQAQAKELMQSSSHEDLLRRVREAFTRTCHKCRMSVVCSPESMWEGCLICDGLVDPATSSHFQQVNKPLSDVVPLQLLNSLVLGDVGVKLSADSWKDLKKVSSIGQFFRFVEIVSSDDAGENEAKDVDDREKILQDNNEEAVVDDDDDKKNTTGESKFLWQPIQL</sequence>
<feature type="compositionally biased region" description="Basic and acidic residues" evidence="1">
    <location>
        <begin position="1102"/>
        <end position="1114"/>
    </location>
</feature>
<dbReference type="AlphaFoldDB" id="A0AAE1QE64"/>
<keyword evidence="3" id="KW-1185">Reference proteome</keyword>
<evidence type="ECO:0000256" key="1">
    <source>
        <dbReference type="SAM" id="MobiDB-lite"/>
    </source>
</evidence>
<feature type="compositionally biased region" description="Acidic residues" evidence="1">
    <location>
        <begin position="1117"/>
        <end position="1127"/>
    </location>
</feature>
<reference evidence="2" key="1">
    <citation type="submission" date="2023-11" db="EMBL/GenBank/DDBJ databases">
        <title>Genome assemblies of two species of porcelain crab, Petrolisthes cinctipes and Petrolisthes manimaculis (Anomura: Porcellanidae).</title>
        <authorList>
            <person name="Angst P."/>
        </authorList>
    </citation>
    <scope>NUCLEOTIDE SEQUENCE</scope>
    <source>
        <strain evidence="2">PB745_02</strain>
        <tissue evidence="2">Gill</tissue>
    </source>
</reference>
<name>A0AAE1QE64_9EUCA</name>
<dbReference type="EMBL" id="JAWZYT010000293">
    <property type="protein sequence ID" value="KAK4325224.1"/>
    <property type="molecule type" value="Genomic_DNA"/>
</dbReference>
<dbReference type="Proteomes" id="UP001292094">
    <property type="component" value="Unassembled WGS sequence"/>
</dbReference>
<gene>
    <name evidence="2" type="ORF">Pmani_004183</name>
</gene>
<protein>
    <submittedName>
        <fullName evidence="2">Uncharacterized protein</fullName>
    </submittedName>
</protein>
<feature type="region of interest" description="Disordered" evidence="1">
    <location>
        <begin position="1101"/>
        <end position="1135"/>
    </location>
</feature>
<organism evidence="2 3">
    <name type="scientific">Petrolisthes manimaculis</name>
    <dbReference type="NCBI Taxonomy" id="1843537"/>
    <lineage>
        <taxon>Eukaryota</taxon>
        <taxon>Metazoa</taxon>
        <taxon>Ecdysozoa</taxon>
        <taxon>Arthropoda</taxon>
        <taxon>Crustacea</taxon>
        <taxon>Multicrustacea</taxon>
        <taxon>Malacostraca</taxon>
        <taxon>Eumalacostraca</taxon>
        <taxon>Eucarida</taxon>
        <taxon>Decapoda</taxon>
        <taxon>Pleocyemata</taxon>
        <taxon>Anomura</taxon>
        <taxon>Galatheoidea</taxon>
        <taxon>Porcellanidae</taxon>
        <taxon>Petrolisthes</taxon>
    </lineage>
</organism>
<proteinExistence type="predicted"/>
<evidence type="ECO:0000313" key="3">
    <source>
        <dbReference type="Proteomes" id="UP001292094"/>
    </source>
</evidence>